<evidence type="ECO:0008006" key="4">
    <source>
        <dbReference type="Google" id="ProtNLM"/>
    </source>
</evidence>
<feature type="region of interest" description="Disordered" evidence="1">
    <location>
        <begin position="432"/>
        <end position="479"/>
    </location>
</feature>
<reference evidence="2 3" key="1">
    <citation type="submission" date="2023-11" db="EMBL/GenBank/DDBJ databases">
        <title>An acidophilic fungus is an integral part of prey digestion in a carnivorous sundew plant.</title>
        <authorList>
            <person name="Tsai I.J."/>
        </authorList>
    </citation>
    <scope>NUCLEOTIDE SEQUENCE [LARGE SCALE GENOMIC DNA]</scope>
    <source>
        <strain evidence="2">169a</strain>
    </source>
</reference>
<protein>
    <recommendedName>
        <fullName evidence="4">Only prolin and serin are matching in the corresponding protein</fullName>
    </recommendedName>
</protein>
<dbReference type="AlphaFoldDB" id="A0AAQ3M722"/>
<evidence type="ECO:0000313" key="3">
    <source>
        <dbReference type="Proteomes" id="UP001303373"/>
    </source>
</evidence>
<feature type="region of interest" description="Disordered" evidence="1">
    <location>
        <begin position="1"/>
        <end position="81"/>
    </location>
</feature>
<gene>
    <name evidence="2" type="ORF">R9X50_00391100</name>
</gene>
<feature type="compositionally biased region" description="Low complexity" evidence="1">
    <location>
        <begin position="187"/>
        <end position="209"/>
    </location>
</feature>
<evidence type="ECO:0000313" key="2">
    <source>
        <dbReference type="EMBL" id="WPH01076.1"/>
    </source>
</evidence>
<sequence length="522" mass="57658">MARLRSLSFPKFSGSRSVSDGEMSKSPYHFFPAHSRDSSGASTSSSPITSTFSNRSHSRWPSSSSSLATTPDSSANLAKSPLHDLVEDPAERDDELCICDSPFCEHRRTPTANQSDILPHMSTPEWTPGDDYFSDGEIIQELSVVKRRRSGDLSDETLSSRLSRRFPSISSRWKDKKPTTSVSNTNARSAPPSRTSSLRLPSIRRSLASHAESNSGPVTPPFTPIDAQSEPNELTGSEATPKAPIKSLEISIPERESLEEPIDRQELASTPLLPPMMLNHLSHSSEELQSPLQSPSIADHSMACTPISTPVLPSCLTPPLSAKPSTASINQIRSNHTAMLSTDISPLSISDEYDPWAIKLGHANFHIYPEPYYPEVCNQQTCMRLRDDWEDATREYMRQAVRVGEHYGPTSHTYKLTEQKWGEIDAQWRANHERANAEAQASGDATATTSQALPETQPLSKMPSLNDPQKPAKFPRIDDADIVGPMVQYATKVPRQPSKRSVFLRIFTDPSSLLNARANNSR</sequence>
<evidence type="ECO:0000256" key="1">
    <source>
        <dbReference type="SAM" id="MobiDB-lite"/>
    </source>
</evidence>
<accession>A0AAQ3M722</accession>
<feature type="compositionally biased region" description="Low complexity" evidence="1">
    <location>
        <begin position="38"/>
        <end position="75"/>
    </location>
</feature>
<feature type="region of interest" description="Disordered" evidence="1">
    <location>
        <begin position="169"/>
        <end position="247"/>
    </location>
</feature>
<feature type="compositionally biased region" description="Polar residues" evidence="1">
    <location>
        <begin position="443"/>
        <end position="459"/>
    </location>
</feature>
<name>A0AAQ3M722_9PEZI</name>
<organism evidence="2 3">
    <name type="scientific">Acrodontium crateriforme</name>
    <dbReference type="NCBI Taxonomy" id="150365"/>
    <lineage>
        <taxon>Eukaryota</taxon>
        <taxon>Fungi</taxon>
        <taxon>Dikarya</taxon>
        <taxon>Ascomycota</taxon>
        <taxon>Pezizomycotina</taxon>
        <taxon>Dothideomycetes</taxon>
        <taxon>Dothideomycetidae</taxon>
        <taxon>Mycosphaerellales</taxon>
        <taxon>Teratosphaeriaceae</taxon>
        <taxon>Acrodontium</taxon>
    </lineage>
</organism>
<feature type="compositionally biased region" description="Polar residues" evidence="1">
    <location>
        <begin position="229"/>
        <end position="238"/>
    </location>
</feature>
<dbReference type="EMBL" id="CP138584">
    <property type="protein sequence ID" value="WPH01076.1"/>
    <property type="molecule type" value="Genomic_DNA"/>
</dbReference>
<dbReference type="Proteomes" id="UP001303373">
    <property type="component" value="Chromosome 5"/>
</dbReference>
<keyword evidence="3" id="KW-1185">Reference proteome</keyword>
<proteinExistence type="predicted"/>